<feature type="transmembrane region" description="Helical" evidence="1">
    <location>
        <begin position="342"/>
        <end position="371"/>
    </location>
</feature>
<feature type="transmembrane region" description="Helical" evidence="1">
    <location>
        <begin position="495"/>
        <end position="523"/>
    </location>
</feature>
<keyword evidence="1" id="KW-0472">Membrane</keyword>
<accession>A0A927G9L7</accession>
<feature type="transmembrane region" description="Helical" evidence="1">
    <location>
        <begin position="102"/>
        <end position="124"/>
    </location>
</feature>
<dbReference type="Proteomes" id="UP000610846">
    <property type="component" value="Unassembled WGS sequence"/>
</dbReference>
<feature type="transmembrane region" description="Helical" evidence="1">
    <location>
        <begin position="48"/>
        <end position="73"/>
    </location>
</feature>
<organism evidence="2 3">
    <name type="scientific">Cellulosimicrobium arenosum</name>
    <dbReference type="NCBI Taxonomy" id="2708133"/>
    <lineage>
        <taxon>Bacteria</taxon>
        <taxon>Bacillati</taxon>
        <taxon>Actinomycetota</taxon>
        <taxon>Actinomycetes</taxon>
        <taxon>Micrococcales</taxon>
        <taxon>Promicromonosporaceae</taxon>
        <taxon>Cellulosimicrobium</taxon>
    </lineage>
</organism>
<reference evidence="2" key="1">
    <citation type="journal article" date="2018" name="Curr. Microbiol.">
        <title>Cellulosimicrobium arenosum sp. nov., Isolated from Marine Sediment Sand.</title>
        <authorList>
            <person name="Oh M."/>
            <person name="Kim J.H."/>
            <person name="Yoon J.H."/>
            <person name="Schumann P."/>
            <person name="Kim W."/>
        </authorList>
    </citation>
    <scope>NUCLEOTIDE SEQUENCE</scope>
    <source>
        <strain evidence="2">KCTC 49039</strain>
    </source>
</reference>
<gene>
    <name evidence="2" type="ORF">IF651_09385</name>
</gene>
<dbReference type="Pfam" id="PF19814">
    <property type="entry name" value="DUF6297"/>
    <property type="match status" value="1"/>
</dbReference>
<dbReference type="EMBL" id="JACYHB010000006">
    <property type="protein sequence ID" value="MBD8079263.1"/>
    <property type="molecule type" value="Genomic_DNA"/>
</dbReference>
<proteinExistence type="predicted"/>
<dbReference type="AlphaFoldDB" id="A0A927G9L7"/>
<dbReference type="RefSeq" id="WP_191828842.1">
    <property type="nucleotide sequence ID" value="NZ_JACYHB010000006.1"/>
</dbReference>
<keyword evidence="1" id="KW-1133">Transmembrane helix</keyword>
<sequence length="530" mass="52128">MTSTAAPDVGTDADEQLTGRELRRLTARVATWHARRAGHGAGRLVTDVAYVVVSVVLAALLVGGTVTAVGGALTSEQAWTLGAVLGGDPDPWTGGARPLSPGLVLLLVLCVLLGLVASTAARLGPAGVGTAGVHWWLPTPADRHGLLVVSIGRATGGGVVAGAVGGAAAGLLAAAGPTGVLTGALVGAPAAVAVVALTGLAQHRGSRAAVVVGDALVACVPVLGLALVATGWHLPVPAPSPTVTALVVALAVLAVVLVVVWWTRVDRLRLPVLAARSSGSDRLGAALLSVDPRDLGRALDAGAHPRRPLHGRTFRAVRGPRGALVAADAVLLVRTSSSWTQLLGVVALLVLAHQVPVLAAGPGLALVVALAGMRAAGLGAGGARHAEMVPALDASLPLSARAVRAVRLVVPAATGALALVAGIVPVALATGSAGWLVLAALGGVGCGASAVRGALRPEPDWSGPLLATPMGALPVNAAAVARQGPDLLLLSLLPFTIAALLGAVTPVLVVVQALAAAAAVAIATRVPRRG</sequence>
<protein>
    <submittedName>
        <fullName evidence="2">Uncharacterized protein</fullName>
    </submittedName>
</protein>
<feature type="transmembrane region" description="Helical" evidence="1">
    <location>
        <begin position="242"/>
        <end position="262"/>
    </location>
</feature>
<feature type="transmembrane region" description="Helical" evidence="1">
    <location>
        <begin position="145"/>
        <end position="174"/>
    </location>
</feature>
<evidence type="ECO:0000256" key="1">
    <source>
        <dbReference type="SAM" id="Phobius"/>
    </source>
</evidence>
<feature type="transmembrane region" description="Helical" evidence="1">
    <location>
        <begin position="435"/>
        <end position="455"/>
    </location>
</feature>
<evidence type="ECO:0000313" key="3">
    <source>
        <dbReference type="Proteomes" id="UP000610846"/>
    </source>
</evidence>
<keyword evidence="3" id="KW-1185">Reference proteome</keyword>
<name>A0A927G9L7_9MICO</name>
<feature type="transmembrane region" description="Helical" evidence="1">
    <location>
        <begin position="208"/>
        <end position="230"/>
    </location>
</feature>
<evidence type="ECO:0000313" key="2">
    <source>
        <dbReference type="EMBL" id="MBD8079263.1"/>
    </source>
</evidence>
<keyword evidence="1" id="KW-0812">Transmembrane</keyword>
<feature type="transmembrane region" description="Helical" evidence="1">
    <location>
        <begin position="180"/>
        <end position="201"/>
    </location>
</feature>
<comment type="caution">
    <text evidence="2">The sequence shown here is derived from an EMBL/GenBank/DDBJ whole genome shotgun (WGS) entry which is preliminary data.</text>
</comment>
<feature type="transmembrane region" description="Helical" evidence="1">
    <location>
        <begin position="408"/>
        <end position="428"/>
    </location>
</feature>
<reference evidence="2" key="2">
    <citation type="submission" date="2020-09" db="EMBL/GenBank/DDBJ databases">
        <authorList>
            <person name="Yu Y."/>
        </authorList>
    </citation>
    <scope>NUCLEOTIDE SEQUENCE</scope>
    <source>
        <strain evidence="2">KCTC 49039</strain>
    </source>
</reference>
<dbReference type="InterPro" id="IPR046264">
    <property type="entry name" value="DUF6297"/>
</dbReference>